<dbReference type="AlphaFoldDB" id="A0AAV7KDE6"/>
<proteinExistence type="predicted"/>
<comment type="caution">
    <text evidence="1">The sequence shown here is derived from an EMBL/GenBank/DDBJ whole genome shotgun (WGS) entry which is preliminary data.</text>
</comment>
<organism evidence="1 2">
    <name type="scientific">Oopsacas minuta</name>
    <dbReference type="NCBI Taxonomy" id="111878"/>
    <lineage>
        <taxon>Eukaryota</taxon>
        <taxon>Metazoa</taxon>
        <taxon>Porifera</taxon>
        <taxon>Hexactinellida</taxon>
        <taxon>Hexasterophora</taxon>
        <taxon>Lyssacinosida</taxon>
        <taxon>Leucopsacidae</taxon>
        <taxon>Oopsacas</taxon>
    </lineage>
</organism>
<accession>A0AAV7KDE6</accession>
<gene>
    <name evidence="1" type="ORF">LOD99_10898</name>
</gene>
<name>A0AAV7KDE6_9METZ</name>
<protein>
    <submittedName>
        <fullName evidence="1">Uncharacterized protein</fullName>
    </submittedName>
</protein>
<dbReference type="Proteomes" id="UP001165289">
    <property type="component" value="Unassembled WGS sequence"/>
</dbReference>
<evidence type="ECO:0000313" key="2">
    <source>
        <dbReference type="Proteomes" id="UP001165289"/>
    </source>
</evidence>
<evidence type="ECO:0000313" key="1">
    <source>
        <dbReference type="EMBL" id="KAI6658905.1"/>
    </source>
</evidence>
<keyword evidence="2" id="KW-1185">Reference proteome</keyword>
<dbReference type="EMBL" id="JAKMXF010000072">
    <property type="protein sequence ID" value="KAI6658905.1"/>
    <property type="molecule type" value="Genomic_DNA"/>
</dbReference>
<sequence>MLALNIFQPAEGGDKVSLPIQHPDRLCAIGPRNILGSIQNKRDDIYTVATSKGIISGCYSRNQFEIQPSNLISTPFSSEIVSQTEVMRNASLGAGVGVCSSKKCNNKSIHVEVLKKLALRKAIKENVF</sequence>
<reference evidence="1 2" key="1">
    <citation type="journal article" date="2023" name="BMC Biol.">
        <title>The compact genome of the sponge Oopsacas minuta (Hexactinellida) is lacking key metazoan core genes.</title>
        <authorList>
            <person name="Santini S."/>
            <person name="Schenkelaars Q."/>
            <person name="Jourda C."/>
            <person name="Duchesne M."/>
            <person name="Belahbib H."/>
            <person name="Rocher C."/>
            <person name="Selva M."/>
            <person name="Riesgo A."/>
            <person name="Vervoort M."/>
            <person name="Leys S.P."/>
            <person name="Kodjabachian L."/>
            <person name="Le Bivic A."/>
            <person name="Borchiellini C."/>
            <person name="Claverie J.M."/>
            <person name="Renard E."/>
        </authorList>
    </citation>
    <scope>NUCLEOTIDE SEQUENCE [LARGE SCALE GENOMIC DNA]</scope>
    <source>
        <strain evidence="1">SPO-2</strain>
    </source>
</reference>